<sequence>MSSRLAMTAPALPTTMTAIAIPEPGRPEALVPVERPVPAPGPGQILVKIEAAGVNRPDIMQRKGLYPPPPGAPDIPGLEIAGTVAAVGEGAGQWKVGETVCALVSGGGYAQYGLAEAGHALPIPEGLSAAEAAALPETAFTVWHNVFERGGLTAGEVLLVHGGASGIGTTAIQLAKALGARVIVTCGSDDKCAACLKLGADRAINYNTADFVAETKAFAGGRGADVILDMIGGDYIERNFEAAAPDGRIVQIAFQNGFKATVDFRRLMLKRLTYTGSTLRSRTDTFKSALAQAVAGHVWPLIAAGKLRPVMDSRFPLCEAAAAHARMEGSGHIGKIVLVP</sequence>
<dbReference type="SUPFAM" id="SSF50129">
    <property type="entry name" value="GroES-like"/>
    <property type="match status" value="1"/>
</dbReference>
<dbReference type="GO" id="GO:0070402">
    <property type="term" value="F:NADPH binding"/>
    <property type="evidence" value="ECO:0007669"/>
    <property type="project" value="TreeGrafter"/>
</dbReference>
<accession>A0A5M6I035</accession>
<keyword evidence="1" id="KW-0521">NADP</keyword>
<dbReference type="AlphaFoldDB" id="A0A5M6I035"/>
<evidence type="ECO:0000256" key="1">
    <source>
        <dbReference type="ARBA" id="ARBA00022857"/>
    </source>
</evidence>
<reference evidence="4 5" key="1">
    <citation type="submission" date="2019-09" db="EMBL/GenBank/DDBJ databases">
        <title>Draft Whole-Genome sequence of Blastochloris sulfoviridis DSM 729.</title>
        <authorList>
            <person name="Meyer T.E."/>
            <person name="Kyndt J.A."/>
        </authorList>
    </citation>
    <scope>NUCLEOTIDE SEQUENCE [LARGE SCALE GENOMIC DNA]</scope>
    <source>
        <strain evidence="4 5">DSM 729</strain>
    </source>
</reference>
<name>A0A5M6I035_9HYPH</name>
<dbReference type="InterPro" id="IPR013149">
    <property type="entry name" value="ADH-like_C"/>
</dbReference>
<dbReference type="GO" id="GO:0016651">
    <property type="term" value="F:oxidoreductase activity, acting on NAD(P)H"/>
    <property type="evidence" value="ECO:0007669"/>
    <property type="project" value="TreeGrafter"/>
</dbReference>
<dbReference type="PANTHER" id="PTHR48106">
    <property type="entry name" value="QUINONE OXIDOREDUCTASE PIG3-RELATED"/>
    <property type="match status" value="1"/>
</dbReference>
<keyword evidence="2" id="KW-0560">Oxidoreductase</keyword>
<feature type="domain" description="Enoyl reductase (ER)" evidence="3">
    <location>
        <begin position="25"/>
        <end position="338"/>
    </location>
</feature>
<protein>
    <submittedName>
        <fullName evidence="4">NAD(P)H-quinone oxidoreductase</fullName>
    </submittedName>
</protein>
<dbReference type="OrthoDB" id="9780520at2"/>
<evidence type="ECO:0000256" key="2">
    <source>
        <dbReference type="ARBA" id="ARBA00023002"/>
    </source>
</evidence>
<evidence type="ECO:0000259" key="3">
    <source>
        <dbReference type="SMART" id="SM00829"/>
    </source>
</evidence>
<gene>
    <name evidence="4" type="ORF">F1193_09695</name>
</gene>
<dbReference type="InterPro" id="IPR011032">
    <property type="entry name" value="GroES-like_sf"/>
</dbReference>
<dbReference type="InterPro" id="IPR036291">
    <property type="entry name" value="NAD(P)-bd_dom_sf"/>
</dbReference>
<evidence type="ECO:0000313" key="5">
    <source>
        <dbReference type="Proteomes" id="UP000323886"/>
    </source>
</evidence>
<dbReference type="CDD" id="cd05276">
    <property type="entry name" value="p53_inducible_oxidoreductase"/>
    <property type="match status" value="1"/>
</dbReference>
<dbReference type="Gene3D" id="3.90.180.10">
    <property type="entry name" value="Medium-chain alcohol dehydrogenases, catalytic domain"/>
    <property type="match status" value="1"/>
</dbReference>
<proteinExistence type="predicted"/>
<dbReference type="SMART" id="SM00829">
    <property type="entry name" value="PKS_ER"/>
    <property type="match status" value="1"/>
</dbReference>
<dbReference type="InterPro" id="IPR014189">
    <property type="entry name" value="Quinone_OxRdtase_PIG3"/>
</dbReference>
<dbReference type="NCBIfam" id="TIGR02824">
    <property type="entry name" value="quinone_pig3"/>
    <property type="match status" value="1"/>
</dbReference>
<dbReference type="EMBL" id="VWPL01000014">
    <property type="protein sequence ID" value="KAA5601208.1"/>
    <property type="molecule type" value="Genomic_DNA"/>
</dbReference>
<keyword evidence="5" id="KW-1185">Reference proteome</keyword>
<dbReference type="InterPro" id="IPR013154">
    <property type="entry name" value="ADH-like_N"/>
</dbReference>
<evidence type="ECO:0000313" key="4">
    <source>
        <dbReference type="EMBL" id="KAA5601208.1"/>
    </source>
</evidence>
<organism evidence="4 5">
    <name type="scientific">Blastochloris sulfoviridis</name>
    <dbReference type="NCBI Taxonomy" id="50712"/>
    <lineage>
        <taxon>Bacteria</taxon>
        <taxon>Pseudomonadati</taxon>
        <taxon>Pseudomonadota</taxon>
        <taxon>Alphaproteobacteria</taxon>
        <taxon>Hyphomicrobiales</taxon>
        <taxon>Blastochloridaceae</taxon>
        <taxon>Blastochloris</taxon>
    </lineage>
</organism>
<comment type="caution">
    <text evidence="4">The sequence shown here is derived from an EMBL/GenBank/DDBJ whole genome shotgun (WGS) entry which is preliminary data.</text>
</comment>
<dbReference type="Pfam" id="PF08240">
    <property type="entry name" value="ADH_N"/>
    <property type="match status" value="1"/>
</dbReference>
<dbReference type="Proteomes" id="UP000323886">
    <property type="component" value="Unassembled WGS sequence"/>
</dbReference>
<dbReference type="Pfam" id="PF00107">
    <property type="entry name" value="ADH_zinc_N"/>
    <property type="match status" value="1"/>
</dbReference>
<dbReference type="SUPFAM" id="SSF51735">
    <property type="entry name" value="NAD(P)-binding Rossmann-fold domains"/>
    <property type="match status" value="1"/>
</dbReference>
<dbReference type="Gene3D" id="3.40.50.720">
    <property type="entry name" value="NAD(P)-binding Rossmann-like Domain"/>
    <property type="match status" value="1"/>
</dbReference>
<dbReference type="PANTHER" id="PTHR48106:SF8">
    <property type="entry name" value="OS02G0805600 PROTEIN"/>
    <property type="match status" value="1"/>
</dbReference>
<dbReference type="InterPro" id="IPR020843">
    <property type="entry name" value="ER"/>
</dbReference>